<organism evidence="1 2">
    <name type="scientific">Trifolium pratense</name>
    <name type="common">Red clover</name>
    <dbReference type="NCBI Taxonomy" id="57577"/>
    <lineage>
        <taxon>Eukaryota</taxon>
        <taxon>Viridiplantae</taxon>
        <taxon>Streptophyta</taxon>
        <taxon>Embryophyta</taxon>
        <taxon>Tracheophyta</taxon>
        <taxon>Spermatophyta</taxon>
        <taxon>Magnoliopsida</taxon>
        <taxon>eudicotyledons</taxon>
        <taxon>Gunneridae</taxon>
        <taxon>Pentapetalae</taxon>
        <taxon>rosids</taxon>
        <taxon>fabids</taxon>
        <taxon>Fabales</taxon>
        <taxon>Fabaceae</taxon>
        <taxon>Papilionoideae</taxon>
        <taxon>50 kb inversion clade</taxon>
        <taxon>NPAAA clade</taxon>
        <taxon>Hologalegina</taxon>
        <taxon>IRL clade</taxon>
        <taxon>Trifolieae</taxon>
        <taxon>Trifolium</taxon>
    </lineage>
</organism>
<gene>
    <name evidence="1" type="ORF">MILVUS5_LOCUS11914</name>
</gene>
<proteinExistence type="predicted"/>
<protein>
    <submittedName>
        <fullName evidence="1">Uncharacterized protein</fullName>
    </submittedName>
</protein>
<sequence>MVFQNLEIDLYLRYVEYVVDLVGEPGNIFGPDSSINGAYVSSMPSPFQISHLRDSQLPYADDAASPQVICFNQNSPNNDLYSGVSQALRPAYKALLHEIPFVGKGSVVVKEISYNEVIANGSSVVNGYPVKAGTVAIMKCVRHPNVVLFMGAVTKWPHLSIVTEYLPRGSLFRLIHWPATSEIKDPRRRLGMTIDVPEWMAPEFLRGEPTNEKSDVYSFGVILWELVTLQQPWNGISHAQVIGLGTALKILFSDDGQENLVQTPCHTRSHSDHTTAKSLVYAVAVSKLLLHRLLRFKASSPSSSPFSPSSVHCSTRVSFFSVAVSKLLLHRLLRFKASSPSSSPFSPSSVHCSTRGSSCDNHTFYSGVVIGATKVLLSGVPSLSISLDW</sequence>
<evidence type="ECO:0000313" key="2">
    <source>
        <dbReference type="Proteomes" id="UP001177021"/>
    </source>
</evidence>
<name>A0ACB0JBS5_TRIPR</name>
<comment type="caution">
    <text evidence="1">The sequence shown here is derived from an EMBL/GenBank/DDBJ whole genome shotgun (WGS) entry which is preliminary data.</text>
</comment>
<evidence type="ECO:0000313" key="1">
    <source>
        <dbReference type="EMBL" id="CAJ2642441.1"/>
    </source>
</evidence>
<reference evidence="1" key="1">
    <citation type="submission" date="2023-10" db="EMBL/GenBank/DDBJ databases">
        <authorList>
            <person name="Rodriguez Cubillos JULIANA M."/>
            <person name="De Vega J."/>
        </authorList>
    </citation>
    <scope>NUCLEOTIDE SEQUENCE</scope>
</reference>
<dbReference type="EMBL" id="CASHSV030000034">
    <property type="protein sequence ID" value="CAJ2642441.1"/>
    <property type="molecule type" value="Genomic_DNA"/>
</dbReference>
<keyword evidence="2" id="KW-1185">Reference proteome</keyword>
<dbReference type="Proteomes" id="UP001177021">
    <property type="component" value="Unassembled WGS sequence"/>
</dbReference>
<accession>A0ACB0JBS5</accession>